<dbReference type="GO" id="GO:0000166">
    <property type="term" value="F:nucleotide binding"/>
    <property type="evidence" value="ECO:0007669"/>
    <property type="project" value="UniProtKB-KW"/>
</dbReference>
<dbReference type="EC" id="3.1.3.-" evidence="3"/>
<dbReference type="GO" id="GO:0016787">
    <property type="term" value="F:hydrolase activity"/>
    <property type="evidence" value="ECO:0007669"/>
    <property type="project" value="UniProtKB-KW"/>
</dbReference>
<evidence type="ECO:0000259" key="2">
    <source>
        <dbReference type="SMART" id="SM00471"/>
    </source>
</evidence>
<dbReference type="PANTHER" id="PTHR47545">
    <property type="entry name" value="MULTIFUNCTIONAL CCA PROTEIN"/>
    <property type="match status" value="1"/>
</dbReference>
<reference evidence="3 4" key="1">
    <citation type="submission" date="2019-01" db="EMBL/GenBank/DDBJ databases">
        <title>PMF-metabolizing Aryl O-demethylase.</title>
        <authorList>
            <person name="Kim M."/>
        </authorList>
    </citation>
    <scope>NUCLEOTIDE SEQUENCE [LARGE SCALE GENOMIC DNA]</scope>
    <source>
        <strain evidence="3 4">PMF1</strain>
    </source>
</reference>
<dbReference type="Gene3D" id="1.10.3090.10">
    <property type="entry name" value="cca-adding enzyme, domain 2"/>
    <property type="match status" value="1"/>
</dbReference>
<dbReference type="PANTHER" id="PTHR47545:SF2">
    <property type="entry name" value="CC-ADDING TRNA NUCLEOTIDYLTRANSFERASE"/>
    <property type="match status" value="1"/>
</dbReference>
<evidence type="ECO:0000313" key="4">
    <source>
        <dbReference type="Proteomes" id="UP000289794"/>
    </source>
</evidence>
<accession>A0A4V0Z7L8</accession>
<dbReference type="KEGG" id="bpro:PMF13cell1_02804"/>
<keyword evidence="1" id="KW-0547">Nucleotide-binding</keyword>
<dbReference type="InterPro" id="IPR050124">
    <property type="entry name" value="tRNA_CCA-adding_enzyme"/>
</dbReference>
<dbReference type="CDD" id="cd00077">
    <property type="entry name" value="HDc"/>
    <property type="match status" value="1"/>
</dbReference>
<organism evidence="3 4">
    <name type="scientific">Blautia producta</name>
    <dbReference type="NCBI Taxonomy" id="33035"/>
    <lineage>
        <taxon>Bacteria</taxon>
        <taxon>Bacillati</taxon>
        <taxon>Bacillota</taxon>
        <taxon>Clostridia</taxon>
        <taxon>Lachnospirales</taxon>
        <taxon>Lachnospiraceae</taxon>
        <taxon>Blautia</taxon>
    </lineage>
</organism>
<dbReference type="Pfam" id="PF01966">
    <property type="entry name" value="HD"/>
    <property type="match status" value="1"/>
</dbReference>
<sequence length="215" mass="24897">MTDMKKGVLGLYQDIEHHLMEDIQPSCYLNEIYEDPDFQEYPFDMLHKLKSIEQSPKYHPEGNVWNHTLLVVNEAARVRNNSKNPLAFMWAAILHDIGKARKTKNRNGKITAYEHDKAGAVLACEFLSQFVKEQAFIDEVSQLIRYHMQILYVVNGLRFADIEGMKQHTDINEVALLGLCDRLGRAGSRRKEEENNIRLFLQACNSFSANNKTRR</sequence>
<dbReference type="InterPro" id="IPR003607">
    <property type="entry name" value="HD/PDEase_dom"/>
</dbReference>
<dbReference type="Proteomes" id="UP000289794">
    <property type="component" value="Chromosome"/>
</dbReference>
<protein>
    <submittedName>
        <fullName evidence="3">Multifunctional CCA protein</fullName>
        <ecNumber evidence="3">3.1.3.-</ecNumber>
    </submittedName>
</protein>
<evidence type="ECO:0000313" key="3">
    <source>
        <dbReference type="EMBL" id="QBE97248.1"/>
    </source>
</evidence>
<feature type="domain" description="HD/PDEase" evidence="2">
    <location>
        <begin position="60"/>
        <end position="195"/>
    </location>
</feature>
<dbReference type="EMBL" id="CP035945">
    <property type="protein sequence ID" value="QBE97248.1"/>
    <property type="molecule type" value="Genomic_DNA"/>
</dbReference>
<evidence type="ECO:0000256" key="1">
    <source>
        <dbReference type="ARBA" id="ARBA00022741"/>
    </source>
</evidence>
<name>A0A4V0Z7L8_9FIRM</name>
<dbReference type="InterPro" id="IPR006674">
    <property type="entry name" value="HD_domain"/>
</dbReference>
<keyword evidence="3" id="KW-0378">Hydrolase</keyword>
<dbReference type="NCBIfam" id="TIGR00277">
    <property type="entry name" value="HDIG"/>
    <property type="match status" value="1"/>
</dbReference>
<dbReference type="InterPro" id="IPR006675">
    <property type="entry name" value="HDIG_dom"/>
</dbReference>
<proteinExistence type="predicted"/>
<dbReference type="SMART" id="SM00471">
    <property type="entry name" value="HDc"/>
    <property type="match status" value="1"/>
</dbReference>
<dbReference type="AlphaFoldDB" id="A0A4V0Z7L8"/>
<dbReference type="RefSeq" id="WP_130181090.1">
    <property type="nucleotide sequence ID" value="NZ_CP035945.1"/>
</dbReference>
<gene>
    <name evidence="3" type="primary">cca_2</name>
    <name evidence="3" type="ORF">PMF13cell1_02804</name>
</gene>
<dbReference type="SUPFAM" id="SSF109604">
    <property type="entry name" value="HD-domain/PDEase-like"/>
    <property type="match status" value="1"/>
</dbReference>